<evidence type="ECO:0000256" key="2">
    <source>
        <dbReference type="ARBA" id="ARBA00022801"/>
    </source>
</evidence>
<dbReference type="PANTHER" id="PTHR11559">
    <property type="entry name" value="CARBOXYLESTERASE"/>
    <property type="match status" value="1"/>
</dbReference>
<feature type="transmembrane region" description="Helical" evidence="4">
    <location>
        <begin position="71"/>
        <end position="89"/>
    </location>
</feature>
<gene>
    <name evidence="6" type="ORF">KD144_19180</name>
</gene>
<feature type="domain" description="Carboxylesterase type B" evidence="5">
    <location>
        <begin position="107"/>
        <end position="610"/>
    </location>
</feature>
<name>A0A941GNN4_NIACI</name>
<dbReference type="EC" id="3.1.1.-" evidence="3"/>
<protein>
    <recommendedName>
        <fullName evidence="3">Carboxylic ester hydrolase</fullName>
        <ecNumber evidence="3">3.1.1.-</ecNumber>
    </recommendedName>
</protein>
<evidence type="ECO:0000313" key="6">
    <source>
        <dbReference type="EMBL" id="MBR8671663.1"/>
    </source>
</evidence>
<evidence type="ECO:0000256" key="4">
    <source>
        <dbReference type="SAM" id="Phobius"/>
    </source>
</evidence>
<feature type="transmembrane region" description="Helical" evidence="4">
    <location>
        <begin position="43"/>
        <end position="59"/>
    </location>
</feature>
<evidence type="ECO:0000256" key="1">
    <source>
        <dbReference type="ARBA" id="ARBA00005964"/>
    </source>
</evidence>
<sequence length="624" mass="69597">MKNNINPINISGKKRSFIHFWIPLTILTFITIVAQLIQKNRLLGWILVVVLIVVTIAWRKTLLRMKIFPRIACWILITALLFLTIIRTGPIMQNKPVFAGSGEFISTETIETQDGFVSGLYNEDKSVRVFAGIPYAAPPVGDLRWKAPQPVQPWDGVLHLDHFSHSAMQSRTPNFVKSYISLRLGTSEFIDNFGIENNEKTSEDSLYLNVWSSAISDDDKQPVIVFIHGGSYKNGSGSMDLYNGENMAKKGVVFITINYRLGIFGFMANPELTKESDYNASGNYGILDQIAALKWVKNNIEAFGGDPDNVTIAGESAGSGSVNILSASPLAKGLFDKAIGESGAAFDTEEGTTQTLAQAEQQGVTFQDSLNKNSIEEMRQIPAEELLAASSGETIAPVVDGYVLPDTVYNIFESGQQNDVPTLIGSNADEGSLLTLPWPLYSIVSADEFQDSMRDIFGDKADELLSLYPANNDSEAKQSQLDFGRDKLFTWQMYTWARLQNQTGKSKVYYYYFDKVQPGPSRFAELGAYHAGEIVYAYNNLDKVDLPYTSVDIELADRMSSYWVNFSKNGNPNSDVLPTWESFGTTPKRVMILGENTGMTEMPRQKNMHFFDKYEQDLRTTSKK</sequence>
<dbReference type="AlphaFoldDB" id="A0A941GNN4"/>
<dbReference type="SUPFAM" id="SSF53474">
    <property type="entry name" value="alpha/beta-Hydrolases"/>
    <property type="match status" value="1"/>
</dbReference>
<evidence type="ECO:0000259" key="5">
    <source>
        <dbReference type="Pfam" id="PF00135"/>
    </source>
</evidence>
<dbReference type="Gene3D" id="3.40.50.1820">
    <property type="entry name" value="alpha/beta hydrolase"/>
    <property type="match status" value="1"/>
</dbReference>
<keyword evidence="2 3" id="KW-0378">Hydrolase</keyword>
<proteinExistence type="inferred from homology"/>
<dbReference type="RefSeq" id="WP_212120903.1">
    <property type="nucleotide sequence ID" value="NZ_JAGTPX020000010.1"/>
</dbReference>
<keyword evidence="4" id="KW-0472">Membrane</keyword>
<dbReference type="InterPro" id="IPR029058">
    <property type="entry name" value="AB_hydrolase_fold"/>
</dbReference>
<keyword evidence="4" id="KW-0812">Transmembrane</keyword>
<dbReference type="PROSITE" id="PS00122">
    <property type="entry name" value="CARBOXYLESTERASE_B_1"/>
    <property type="match status" value="1"/>
</dbReference>
<dbReference type="InterPro" id="IPR050309">
    <property type="entry name" value="Type-B_Carboxylest/Lipase"/>
</dbReference>
<dbReference type="GO" id="GO:0016787">
    <property type="term" value="F:hydrolase activity"/>
    <property type="evidence" value="ECO:0007669"/>
    <property type="project" value="UniProtKB-KW"/>
</dbReference>
<accession>A0A941GNN4</accession>
<keyword evidence="4" id="KW-1133">Transmembrane helix</keyword>
<dbReference type="EMBL" id="JAGTPX010000024">
    <property type="protein sequence ID" value="MBR8671663.1"/>
    <property type="molecule type" value="Genomic_DNA"/>
</dbReference>
<dbReference type="Pfam" id="PF00135">
    <property type="entry name" value="COesterase"/>
    <property type="match status" value="1"/>
</dbReference>
<comment type="similarity">
    <text evidence="1 3">Belongs to the type-B carboxylesterase/lipase family.</text>
</comment>
<reference evidence="6" key="1">
    <citation type="submission" date="2021-04" db="EMBL/GenBank/DDBJ databases">
        <title>Genomic analysis of electroactive and textile dye degrading Bacillus circulans strain: DC10 isolated from constructed wetland-microbial fuel cells treating textile dye wastewaters.</title>
        <authorList>
            <person name="Patel D.U."/>
            <person name="Desai C.R."/>
        </authorList>
    </citation>
    <scope>NUCLEOTIDE SEQUENCE</scope>
    <source>
        <strain evidence="6">DC10</strain>
    </source>
</reference>
<organism evidence="6">
    <name type="scientific">Niallia circulans</name>
    <name type="common">Bacillus circulans</name>
    <dbReference type="NCBI Taxonomy" id="1397"/>
    <lineage>
        <taxon>Bacteria</taxon>
        <taxon>Bacillati</taxon>
        <taxon>Bacillota</taxon>
        <taxon>Bacilli</taxon>
        <taxon>Bacillales</taxon>
        <taxon>Bacillaceae</taxon>
        <taxon>Niallia</taxon>
    </lineage>
</organism>
<dbReference type="InterPro" id="IPR002018">
    <property type="entry name" value="CarbesteraseB"/>
</dbReference>
<feature type="transmembrane region" description="Helical" evidence="4">
    <location>
        <begin position="20"/>
        <end position="37"/>
    </location>
</feature>
<dbReference type="InterPro" id="IPR019826">
    <property type="entry name" value="Carboxylesterase_B_AS"/>
</dbReference>
<comment type="caution">
    <text evidence="6">The sequence shown here is derived from an EMBL/GenBank/DDBJ whole genome shotgun (WGS) entry which is preliminary data.</text>
</comment>
<evidence type="ECO:0000256" key="3">
    <source>
        <dbReference type="RuleBase" id="RU361235"/>
    </source>
</evidence>